<sequence length="125" mass="13311">MTPERTRRLAPLAGSYALRHPLRGSAVIALLNVGLVRCCRSTGPTACSAVGSAIRCLVPGGIACADEAASCFEQGMLGELDQTGWGVSRDHPWRPGGRWVRRLRSARCSGALEIAGLSRRHLICS</sequence>
<dbReference type="AlphaFoldDB" id="A0A843UKQ9"/>
<accession>A0A843UKQ9</accession>
<name>A0A843UKQ9_COLES</name>
<dbReference type="Proteomes" id="UP000652761">
    <property type="component" value="Unassembled WGS sequence"/>
</dbReference>
<evidence type="ECO:0000313" key="1">
    <source>
        <dbReference type="EMBL" id="MQL83951.1"/>
    </source>
</evidence>
<feature type="non-terminal residue" evidence="1">
    <location>
        <position position="125"/>
    </location>
</feature>
<gene>
    <name evidence="1" type="ORF">Taro_016444</name>
</gene>
<evidence type="ECO:0000313" key="2">
    <source>
        <dbReference type="Proteomes" id="UP000652761"/>
    </source>
</evidence>
<dbReference type="EMBL" id="NMUH01000729">
    <property type="protein sequence ID" value="MQL83951.1"/>
    <property type="molecule type" value="Genomic_DNA"/>
</dbReference>
<reference evidence="1" key="1">
    <citation type="submission" date="2017-07" db="EMBL/GenBank/DDBJ databases">
        <title>Taro Niue Genome Assembly and Annotation.</title>
        <authorList>
            <person name="Atibalentja N."/>
            <person name="Keating K."/>
            <person name="Fields C.J."/>
        </authorList>
    </citation>
    <scope>NUCLEOTIDE SEQUENCE</scope>
    <source>
        <strain evidence="1">Niue_2</strain>
        <tissue evidence="1">Leaf</tissue>
    </source>
</reference>
<comment type="caution">
    <text evidence="1">The sequence shown here is derived from an EMBL/GenBank/DDBJ whole genome shotgun (WGS) entry which is preliminary data.</text>
</comment>
<proteinExistence type="predicted"/>
<organism evidence="1 2">
    <name type="scientific">Colocasia esculenta</name>
    <name type="common">Wild taro</name>
    <name type="synonym">Arum esculentum</name>
    <dbReference type="NCBI Taxonomy" id="4460"/>
    <lineage>
        <taxon>Eukaryota</taxon>
        <taxon>Viridiplantae</taxon>
        <taxon>Streptophyta</taxon>
        <taxon>Embryophyta</taxon>
        <taxon>Tracheophyta</taxon>
        <taxon>Spermatophyta</taxon>
        <taxon>Magnoliopsida</taxon>
        <taxon>Liliopsida</taxon>
        <taxon>Araceae</taxon>
        <taxon>Aroideae</taxon>
        <taxon>Colocasieae</taxon>
        <taxon>Colocasia</taxon>
    </lineage>
</organism>
<protein>
    <submittedName>
        <fullName evidence="1">Uncharacterized protein</fullName>
    </submittedName>
</protein>
<keyword evidence="2" id="KW-1185">Reference proteome</keyword>